<evidence type="ECO:0000313" key="18">
    <source>
        <dbReference type="Proteomes" id="UP000002315"/>
    </source>
</evidence>
<keyword evidence="5 14" id="KW-0235">DNA replication</keyword>
<keyword evidence="8 14" id="KW-0269">Exonuclease</keyword>
<evidence type="ECO:0000256" key="2">
    <source>
        <dbReference type="ARBA" id="ARBA00011315"/>
    </source>
</evidence>
<dbReference type="HOGENOM" id="CLU_001154_0_0_2"/>
<dbReference type="Proteomes" id="UP000002315">
    <property type="component" value="Chromosome"/>
</dbReference>
<protein>
    <recommendedName>
        <fullName evidence="14">DNA polymerase II large subunit</fullName>
        <shortName evidence="14">Pol II</shortName>
        <ecNumber evidence="14">2.7.7.7</ecNumber>
    </recommendedName>
    <alternativeName>
        <fullName evidence="14">Exodeoxyribonuclease large subunit</fullName>
        <ecNumber evidence="14">3.1.11.1</ecNumber>
    </alternativeName>
</protein>
<evidence type="ECO:0000256" key="4">
    <source>
        <dbReference type="ARBA" id="ARBA00022695"/>
    </source>
</evidence>
<feature type="domain" description="Hint" evidence="15">
    <location>
        <begin position="1083"/>
        <end position="1131"/>
    </location>
</feature>
<dbReference type="Gene3D" id="2.170.16.10">
    <property type="entry name" value="Hedgehog/Intein (Hint) domain"/>
    <property type="match status" value="1"/>
</dbReference>
<evidence type="ECO:0000256" key="8">
    <source>
        <dbReference type="ARBA" id="ARBA00022839"/>
    </source>
</evidence>
<keyword evidence="6 14" id="KW-0540">Nuclease</keyword>
<evidence type="ECO:0000256" key="5">
    <source>
        <dbReference type="ARBA" id="ARBA00022705"/>
    </source>
</evidence>
<dbReference type="PANTHER" id="PTHR42210:SF1">
    <property type="entry name" value="DNA POLYMERASE II LARGE SUBUNIT"/>
    <property type="match status" value="1"/>
</dbReference>
<dbReference type="NCBIfam" id="TIGR01445">
    <property type="entry name" value="intein_Nterm"/>
    <property type="match status" value="1"/>
</dbReference>
<evidence type="ECO:0000256" key="10">
    <source>
        <dbReference type="ARBA" id="ARBA00023125"/>
    </source>
</evidence>
<sequence length="1374" mass="156554">MVNEYFDSLEKEIKKVYKIAETARSKGLDPSPTPEIPLAKDLAERVEGIVGPKGISKEIKKLEEKGISRENIAFTIAKKIVSKGNNKEKMAEQALRTSMAVLTEGVVAAPIEGIAKVKIKDNYDGTKYLSVYYAGPIRSAGGTASALSVLIADYIRKELGLDVYKPIEEEIERYVEEVELYESEVTNFQYSPSPDEVRLVASNIPVEITGEPTDKIEVSYRNLERVETNHLRGGALLVLVEGLIQKASKVVKYAEKLNLDNWKWLKKFLKVEEDEEEVNVKPNDKYLKDVIGGRPVLAYPSKKGGFRLRYGRARNTGLAAMGLHPATMEILEFTAVGTQMKIERPGKGNCVVPVDSVEGPIVKLKNGDVIKVKSREEARKIKNEIDEILFLGDILVAPGEFINNNHPFMPSAWCEEWWKKLLNKDIEPKNAKEAFEISKKYNVPLHPKYTYFYHDVSVKELNRLYNWLRSSKYISGKGLRLKISDEKKILEKLGVPHHIKDSKVIIKDDHAYALLNTLRKPLDESLDDPLKALNKISPVKIMPKAPTYIGGRIGRPEKSKERRMRPAPHVLFPIGKSGGNRRNIVEAAKKVNITVEISRRRCKKCKINSFRSVCPYCKSKTELLNPKKRKINIKSMLERAYKNTNTRGLDEIKGVEGMISSKKLPEALEKGILRAKNGVSTFKDGTIRHDSTNLPLTHFTPKEIGVDIEKLKELGYKKDCYGRDLVSDDQILELKVQDIIISEDCASYLMKVANFVDDLLEKYYGLPRFYNVKKKEDLVGHLVAALAPHTSAAIVGRIIGFTKASACYAHPYFHAAKRRNCFPGDSKILVQIDGKISKMRIDELYEKFYNEKNENKAYVRDRTDHNIKAYSFDKNKKKVVLSDIKEVLKVPTTDHLIKIILEDNRSFETTIDHPVIVYEDGKFKEKRAFEVQKGDSIFIPRVRLNEKNYDDPKLDSMVKIIGYYLREGENCGDKVTLPSSAEKYVKKVFGNNYDKNNGKLILDSSQPFLKDLRNNKLPDFVFNLSKEKIHEMIKIATDDDLRIRGKKELLEEIDLLLISKLGIFGKYEYNGNEAILKISNTEEKDGKILKVKKIEIIKPKEDYVYSLNVDNYHTILINENILTHQCDGDEDSVMLLLDALLNFSKYYLPEKRGGSMDAPLVLSTRIDPEEIDDEAHNIDTMQELPLEFYNETMKYADPSKVEKLIDNVKKHLGTSKQYKQLWFSHNTSKIDGAPKTCLYKKLGKMEEKVDSQLSLAKKIRAVDHKDTAERVLVSHFLPDIAGNVRAFLRQKVRCTTCNKKYRRIPLSGKCECGGNLVLTVSKGSVIKYLDVATKLKEEYPLDPYVKQRIKLLESTIKSLFENEKLKQTSLMDFI</sequence>
<evidence type="ECO:0000256" key="6">
    <source>
        <dbReference type="ARBA" id="ARBA00022722"/>
    </source>
</evidence>
<dbReference type="PANTHER" id="PTHR42210">
    <property type="entry name" value="DNA POLYMERASE II LARGE SUBUNIT"/>
    <property type="match status" value="1"/>
</dbReference>
<dbReference type="GO" id="GO:0003887">
    <property type="term" value="F:DNA-directed DNA polymerase activity"/>
    <property type="evidence" value="ECO:0007669"/>
    <property type="project" value="UniProtKB-UniRule"/>
</dbReference>
<evidence type="ECO:0000256" key="11">
    <source>
        <dbReference type="ARBA" id="ARBA00023268"/>
    </source>
</evidence>
<dbReference type="EMBL" id="CP002278">
    <property type="protein sequence ID" value="ADP77646.1"/>
    <property type="molecule type" value="Genomic_DNA"/>
</dbReference>
<keyword evidence="3 14" id="KW-0808">Transferase</keyword>
<keyword evidence="7 14" id="KW-0378">Hydrolase</keyword>
<dbReference type="Pfam" id="PF03833">
    <property type="entry name" value="PolC_DP2_N"/>
    <property type="match status" value="1"/>
</dbReference>
<evidence type="ECO:0000256" key="7">
    <source>
        <dbReference type="ARBA" id="ARBA00022801"/>
    </source>
</evidence>
<evidence type="ECO:0000256" key="9">
    <source>
        <dbReference type="ARBA" id="ARBA00022932"/>
    </source>
</evidence>
<dbReference type="Pfam" id="PF24844">
    <property type="entry name" value="PolC_DP2_central"/>
    <property type="match status" value="1"/>
</dbReference>
<dbReference type="STRING" id="523846.Mfer_0848"/>
<dbReference type="Pfam" id="PF24846">
    <property type="entry name" value="PolC_DP2_cat"/>
    <property type="match status" value="2"/>
</dbReference>
<evidence type="ECO:0000259" key="15">
    <source>
        <dbReference type="SMART" id="SM00305"/>
    </source>
</evidence>
<feature type="domain" description="Hint" evidence="16">
    <location>
        <begin position="819"/>
        <end position="941"/>
    </location>
</feature>
<evidence type="ECO:0000256" key="13">
    <source>
        <dbReference type="ARBA" id="ARBA00049244"/>
    </source>
</evidence>
<dbReference type="InterPro" id="IPR036844">
    <property type="entry name" value="Hint_dom_sf"/>
</dbReference>
<comment type="subunit">
    <text evidence="2 14">Heterodimer of a large subunit and a small subunit.</text>
</comment>
<comment type="catalytic activity">
    <reaction evidence="13 14">
        <text>DNA(n) + a 2'-deoxyribonucleoside 5'-triphosphate = DNA(n+1) + diphosphate</text>
        <dbReference type="Rhea" id="RHEA:22508"/>
        <dbReference type="Rhea" id="RHEA-COMP:17339"/>
        <dbReference type="Rhea" id="RHEA-COMP:17340"/>
        <dbReference type="ChEBI" id="CHEBI:33019"/>
        <dbReference type="ChEBI" id="CHEBI:61560"/>
        <dbReference type="ChEBI" id="CHEBI:173112"/>
        <dbReference type="EC" id="2.7.7.7"/>
    </reaction>
</comment>
<proteinExistence type="inferred from homology"/>
<dbReference type="GO" id="GO:0016539">
    <property type="term" value="P:intein-mediated protein splicing"/>
    <property type="evidence" value="ECO:0007669"/>
    <property type="project" value="InterPro"/>
</dbReference>
<dbReference type="EC" id="2.7.7.7" evidence="14"/>
<dbReference type="OrthoDB" id="7529at2157"/>
<dbReference type="InterPro" id="IPR056172">
    <property type="entry name" value="PolC_DP2_cat_dom"/>
</dbReference>
<keyword evidence="4 14" id="KW-0548">Nucleotidyltransferase</keyword>
<reference evidence="17 18" key="1">
    <citation type="journal article" date="2010" name="Stand. Genomic Sci.">
        <title>Complete genome sequence of Methanothermus fervidus type strain (V24S).</title>
        <authorList>
            <person name="Anderson I."/>
            <person name="Djao O.D."/>
            <person name="Misra M."/>
            <person name="Chertkov O."/>
            <person name="Nolan M."/>
            <person name="Lucas S."/>
            <person name="Lapidus A."/>
            <person name="Del Rio T.G."/>
            <person name="Tice H."/>
            <person name="Cheng J.F."/>
            <person name="Tapia R."/>
            <person name="Han C."/>
            <person name="Goodwin L."/>
            <person name="Pitluck S."/>
            <person name="Liolios K."/>
            <person name="Ivanova N."/>
            <person name="Mavromatis K."/>
            <person name="Mikhailova N."/>
            <person name="Pati A."/>
            <person name="Brambilla E."/>
            <person name="Chen A."/>
            <person name="Palaniappan K."/>
            <person name="Land M."/>
            <person name="Hauser L."/>
            <person name="Chang Y.J."/>
            <person name="Jeffries C.D."/>
            <person name="Sikorski J."/>
            <person name="Spring S."/>
            <person name="Rohde M."/>
            <person name="Eichinger K."/>
            <person name="Huber H."/>
            <person name="Wirth R."/>
            <person name="Goker M."/>
            <person name="Detter J.C."/>
            <person name="Woyke T."/>
            <person name="Bristow J."/>
            <person name="Eisen J.A."/>
            <person name="Markowitz V."/>
            <person name="Hugenholtz P."/>
            <person name="Klenk H.P."/>
            <person name="Kyrpides N.C."/>
        </authorList>
    </citation>
    <scope>NUCLEOTIDE SEQUENCE [LARGE SCALE GENOMIC DNA]</scope>
    <source>
        <strain evidence="18">ATCC 43054 / DSM 2088 / JCM 10308 / V24 S</strain>
    </source>
</reference>
<dbReference type="Pfam" id="PF14890">
    <property type="entry name" value="Intein_splicing"/>
    <property type="match status" value="1"/>
</dbReference>
<dbReference type="SMART" id="SM00305">
    <property type="entry name" value="HintC"/>
    <property type="match status" value="1"/>
</dbReference>
<comment type="catalytic activity">
    <reaction evidence="14">
        <text>Exonucleolytic cleavage in the 3'- to 5'-direction to yield nucleoside 5'-phosphates.</text>
        <dbReference type="EC" id="3.1.11.1"/>
    </reaction>
</comment>
<dbReference type="EC" id="3.1.11.1" evidence="14"/>
<dbReference type="InterPro" id="IPR056171">
    <property type="entry name" value="PolC_DP2_central_dom"/>
</dbReference>
<organism evidence="17 18">
    <name type="scientific">Methanothermus fervidus (strain ATCC 43054 / DSM 2088 / JCM 10308 / V24 S)</name>
    <dbReference type="NCBI Taxonomy" id="523846"/>
    <lineage>
        <taxon>Archaea</taxon>
        <taxon>Methanobacteriati</taxon>
        <taxon>Methanobacteriota</taxon>
        <taxon>Methanomada group</taxon>
        <taxon>Methanobacteria</taxon>
        <taxon>Methanobacteriales</taxon>
        <taxon>Methanothermaceae</taxon>
        <taxon>Methanothermus</taxon>
    </lineage>
</organism>
<dbReference type="HAMAP" id="MF_00324">
    <property type="entry name" value="DNApol_II_L_arch"/>
    <property type="match status" value="1"/>
</dbReference>
<dbReference type="GO" id="GO:0006261">
    <property type="term" value="P:DNA-templated DNA replication"/>
    <property type="evidence" value="ECO:0007669"/>
    <property type="project" value="UniProtKB-UniRule"/>
</dbReference>
<dbReference type="GO" id="GO:0006308">
    <property type="term" value="P:DNA catabolic process"/>
    <property type="evidence" value="ECO:0007669"/>
    <property type="project" value="UniProtKB-UniRule"/>
</dbReference>
<dbReference type="SUPFAM" id="SSF51294">
    <property type="entry name" value="Hedgehog/intein (Hint) domain"/>
    <property type="match status" value="1"/>
</dbReference>
<accession>E3GZB4</accession>
<dbReference type="PROSITE" id="PS50818">
    <property type="entry name" value="INTEIN_C_TER"/>
    <property type="match status" value="1"/>
</dbReference>
<keyword evidence="10 14" id="KW-0238">DNA-binding</keyword>
<dbReference type="NCBIfam" id="TIGR00354">
    <property type="entry name" value="polC"/>
    <property type="match status" value="1"/>
</dbReference>
<dbReference type="InterPro" id="IPR003586">
    <property type="entry name" value="Hint_dom_C"/>
</dbReference>
<comment type="function">
    <text evidence="12 14">Possesses two activities: a DNA synthesis (polymerase) and an exonucleolytic activity that degrades single-stranded DNA in the 3'- to 5'-direction. Has a template-primer preference which is characteristic of a replicative DNA polymerase.</text>
</comment>
<keyword evidence="9 14" id="KW-0239">DNA-directed DNA polymerase</keyword>
<dbReference type="InterPro" id="IPR003587">
    <property type="entry name" value="Hint_dom_N"/>
</dbReference>
<keyword evidence="18" id="KW-1185">Reference proteome</keyword>
<dbReference type="InterPro" id="IPR006141">
    <property type="entry name" value="Intein_N"/>
</dbReference>
<keyword evidence="11 14" id="KW-0511">Multifunctional enzyme</keyword>
<dbReference type="InterPro" id="IPR004475">
    <property type="entry name" value="PolC_DP2"/>
</dbReference>
<dbReference type="GO" id="GO:0003677">
    <property type="term" value="F:DNA binding"/>
    <property type="evidence" value="ECO:0007669"/>
    <property type="project" value="UniProtKB-UniRule"/>
</dbReference>
<dbReference type="SMART" id="SM00306">
    <property type="entry name" value="HintN"/>
    <property type="match status" value="1"/>
</dbReference>
<evidence type="ECO:0000313" key="17">
    <source>
        <dbReference type="EMBL" id="ADP77646.1"/>
    </source>
</evidence>
<evidence type="ECO:0000256" key="3">
    <source>
        <dbReference type="ARBA" id="ARBA00022679"/>
    </source>
</evidence>
<dbReference type="CDD" id="cd00081">
    <property type="entry name" value="Hint"/>
    <property type="match status" value="1"/>
</dbReference>
<dbReference type="GO" id="GO:0008310">
    <property type="term" value="F:single-stranded DNA 3'-5' DNA exonuclease activity"/>
    <property type="evidence" value="ECO:0007669"/>
    <property type="project" value="UniProtKB-EC"/>
</dbReference>
<evidence type="ECO:0000259" key="16">
    <source>
        <dbReference type="SMART" id="SM00306"/>
    </source>
</evidence>
<dbReference type="PROSITE" id="PS50817">
    <property type="entry name" value="INTEIN_N_TER"/>
    <property type="match status" value="1"/>
</dbReference>
<gene>
    <name evidence="14" type="primary">polC</name>
    <name evidence="17" type="ordered locus">Mfer_0848</name>
</gene>
<comment type="similarity">
    <text evidence="1 14">Belongs to the archaeal DNA polymerase II family.</text>
</comment>
<dbReference type="InterPro" id="IPR030934">
    <property type="entry name" value="Intein_C"/>
</dbReference>
<evidence type="ECO:0000256" key="1">
    <source>
        <dbReference type="ARBA" id="ARBA00011053"/>
    </source>
</evidence>
<dbReference type="InterPro" id="IPR016033">
    <property type="entry name" value="PolC_DP2_N"/>
</dbReference>
<evidence type="ECO:0000256" key="14">
    <source>
        <dbReference type="HAMAP-Rule" id="MF_00324"/>
    </source>
</evidence>
<dbReference type="KEGG" id="mfv:Mfer_0848"/>
<name>E3GZB4_METFV</name>
<evidence type="ECO:0000256" key="12">
    <source>
        <dbReference type="ARBA" id="ARBA00025068"/>
    </source>
</evidence>